<dbReference type="RefSeq" id="WP_225699626.1">
    <property type="nucleotide sequence ID" value="NZ_JAIXNE010000007.1"/>
</dbReference>
<gene>
    <name evidence="10" type="ORF">LDX50_28075</name>
</gene>
<evidence type="ECO:0000313" key="10">
    <source>
        <dbReference type="EMBL" id="MCA6078765.1"/>
    </source>
</evidence>
<feature type="coiled-coil region" evidence="6">
    <location>
        <begin position="329"/>
        <end position="425"/>
    </location>
</feature>
<evidence type="ECO:0000256" key="1">
    <source>
        <dbReference type="ARBA" id="ARBA00004651"/>
    </source>
</evidence>
<keyword evidence="2" id="KW-1003">Cell membrane</keyword>
<comment type="subcellular location">
    <subcellularLocation>
        <location evidence="1">Cell membrane</location>
        <topology evidence="1">Multi-pass membrane protein</topology>
    </subcellularLocation>
</comment>
<feature type="domain" description="Polysaccharide chain length determinant N-terminal" evidence="8">
    <location>
        <begin position="1"/>
        <end position="70"/>
    </location>
</feature>
<dbReference type="PANTHER" id="PTHR32309">
    <property type="entry name" value="TYROSINE-PROTEIN KINASE"/>
    <property type="match status" value="1"/>
</dbReference>
<dbReference type="InterPro" id="IPR003856">
    <property type="entry name" value="LPS_length_determ_N"/>
</dbReference>
<feature type="transmembrane region" description="Helical" evidence="7">
    <location>
        <begin position="12"/>
        <end position="32"/>
    </location>
</feature>
<evidence type="ECO:0000256" key="3">
    <source>
        <dbReference type="ARBA" id="ARBA00022692"/>
    </source>
</evidence>
<sequence>MDLNYFISVLKRRLWIIIIIPILAAVTAFYVVRNAPKTYRSNAQLATGLTTDEAVKLTDDRYNAGQTNQNFYNLIERLSSELTISLASYNLILHDLKSDNPFRTPDYTKVEIDPLTPEEKEEAIKFFENKLDSMKVLSTYKPMDHKMLDVLRAYDYQPYALRENRLIIYRLNNTDYISIDFYSEDPQLSAFVVNTLSREFIRYNKSIIQSISDESVEFLAQLVKDKKENLDQLKQNVEQFKKSNEVSDFQLESDLKITQLNEYEVKRQEEEENIQALQLSIRSVNGQISRLENTVIDNSKVLELRNRIRQLNAIYIDGGSQDKEIEKTLNDLRTELQIEMNRIASVNQDMPTREDLEAKKDELELALEVARSNLRSINNRIANLKSDVTGYTSKESNLSVLEQEVENATLEYTDAVNKYNEFKNQSLISGAYIRQTKEGQPAVEPESSNTVIITLAAGAAVFVLIASIIFILELLDFRIKTPAQFAKMTKLPLAGTVNKIDTKKLKLKELFSVDNHDDEFTMFKQLLRKIRFEFESLDAKTILVTSTKVSEGKTFMILCLAYSLSLINKKILIIDTNFKNNSLTQLLVAKPNFERVLKEGRVVNGKLLLNPAKGDEPSDDFVEEEQGYESIVSATAHKNVDIIGSHRGTDSPSEILSGRNFKGMLESLKQDYDYIIMEGASMNEYPDTKELIGYADLVMPVFSAESQIRHTDKESIQYLRSLNGKLMGAILNMVDSKNLKL</sequence>
<evidence type="ECO:0000256" key="6">
    <source>
        <dbReference type="SAM" id="Coils"/>
    </source>
</evidence>
<dbReference type="Proteomes" id="UP001139409">
    <property type="component" value="Unassembled WGS sequence"/>
</dbReference>
<dbReference type="InterPro" id="IPR025669">
    <property type="entry name" value="AAA_dom"/>
</dbReference>
<evidence type="ECO:0000256" key="4">
    <source>
        <dbReference type="ARBA" id="ARBA00022989"/>
    </source>
</evidence>
<comment type="caution">
    <text evidence="10">The sequence shown here is derived from an EMBL/GenBank/DDBJ whole genome shotgun (WGS) entry which is preliminary data.</text>
</comment>
<evidence type="ECO:0000259" key="9">
    <source>
        <dbReference type="Pfam" id="PF13614"/>
    </source>
</evidence>
<dbReference type="AlphaFoldDB" id="A0A9X1HVL8"/>
<evidence type="ECO:0000256" key="2">
    <source>
        <dbReference type="ARBA" id="ARBA00022475"/>
    </source>
</evidence>
<feature type="transmembrane region" description="Helical" evidence="7">
    <location>
        <begin position="451"/>
        <end position="475"/>
    </location>
</feature>
<dbReference type="EMBL" id="JAIXNE010000007">
    <property type="protein sequence ID" value="MCA6078765.1"/>
    <property type="molecule type" value="Genomic_DNA"/>
</dbReference>
<dbReference type="InterPro" id="IPR027417">
    <property type="entry name" value="P-loop_NTPase"/>
</dbReference>
<keyword evidence="3 7" id="KW-0812">Transmembrane</keyword>
<feature type="domain" description="AAA" evidence="9">
    <location>
        <begin position="540"/>
        <end position="679"/>
    </location>
</feature>
<dbReference type="Gene3D" id="3.40.50.300">
    <property type="entry name" value="P-loop containing nucleotide triphosphate hydrolases"/>
    <property type="match status" value="1"/>
</dbReference>
<dbReference type="Pfam" id="PF02706">
    <property type="entry name" value="Wzz"/>
    <property type="match status" value="1"/>
</dbReference>
<evidence type="ECO:0000256" key="5">
    <source>
        <dbReference type="ARBA" id="ARBA00023136"/>
    </source>
</evidence>
<evidence type="ECO:0000313" key="11">
    <source>
        <dbReference type="Proteomes" id="UP001139409"/>
    </source>
</evidence>
<dbReference type="InterPro" id="IPR050445">
    <property type="entry name" value="Bact_polysacc_biosynth/exp"/>
</dbReference>
<dbReference type="Pfam" id="PF13614">
    <property type="entry name" value="AAA_31"/>
    <property type="match status" value="1"/>
</dbReference>
<feature type="coiled-coil region" evidence="6">
    <location>
        <begin position="216"/>
        <end position="294"/>
    </location>
</feature>
<protein>
    <submittedName>
        <fullName evidence="10">AAA family ATPase</fullName>
    </submittedName>
</protein>
<reference evidence="10" key="1">
    <citation type="submission" date="2021-09" db="EMBL/GenBank/DDBJ databases">
        <title>Fulvivirga sp. isolated from coastal sediment.</title>
        <authorList>
            <person name="Yu H."/>
        </authorList>
    </citation>
    <scope>NUCLEOTIDE SEQUENCE</scope>
    <source>
        <strain evidence="10">1062</strain>
    </source>
</reference>
<organism evidence="10 11">
    <name type="scientific">Fulvivirga sedimenti</name>
    <dbReference type="NCBI Taxonomy" id="2879465"/>
    <lineage>
        <taxon>Bacteria</taxon>
        <taxon>Pseudomonadati</taxon>
        <taxon>Bacteroidota</taxon>
        <taxon>Cytophagia</taxon>
        <taxon>Cytophagales</taxon>
        <taxon>Fulvivirgaceae</taxon>
        <taxon>Fulvivirga</taxon>
    </lineage>
</organism>
<keyword evidence="6" id="KW-0175">Coiled coil</keyword>
<dbReference type="SUPFAM" id="SSF52540">
    <property type="entry name" value="P-loop containing nucleoside triphosphate hydrolases"/>
    <property type="match status" value="1"/>
</dbReference>
<dbReference type="PANTHER" id="PTHR32309:SF13">
    <property type="entry name" value="FERRIC ENTEROBACTIN TRANSPORT PROTEIN FEPE"/>
    <property type="match status" value="1"/>
</dbReference>
<dbReference type="GO" id="GO:0005886">
    <property type="term" value="C:plasma membrane"/>
    <property type="evidence" value="ECO:0007669"/>
    <property type="project" value="UniProtKB-SubCell"/>
</dbReference>
<name>A0A9X1HVL8_9BACT</name>
<keyword evidence="11" id="KW-1185">Reference proteome</keyword>
<accession>A0A9X1HVL8</accession>
<proteinExistence type="predicted"/>
<evidence type="ECO:0000259" key="8">
    <source>
        <dbReference type="Pfam" id="PF02706"/>
    </source>
</evidence>
<keyword evidence="5 7" id="KW-0472">Membrane</keyword>
<evidence type="ECO:0000256" key="7">
    <source>
        <dbReference type="SAM" id="Phobius"/>
    </source>
</evidence>
<dbReference type="GO" id="GO:0004713">
    <property type="term" value="F:protein tyrosine kinase activity"/>
    <property type="evidence" value="ECO:0007669"/>
    <property type="project" value="TreeGrafter"/>
</dbReference>
<keyword evidence="4 7" id="KW-1133">Transmembrane helix</keyword>